<evidence type="ECO:0000256" key="2">
    <source>
        <dbReference type="HAMAP-Rule" id="MF_01477"/>
    </source>
</evidence>
<comment type="similarity">
    <text evidence="1 2">Belongs to the Iojap/RsfS family.</text>
</comment>
<keyword evidence="2" id="KW-0963">Cytoplasm</keyword>
<dbReference type="SUPFAM" id="SSF81301">
    <property type="entry name" value="Nucleotidyltransferase"/>
    <property type="match status" value="1"/>
</dbReference>
<gene>
    <name evidence="2 3" type="primary">rsfS</name>
    <name evidence="3" type="ORF">GM661_06525</name>
</gene>
<evidence type="ECO:0000256" key="1">
    <source>
        <dbReference type="ARBA" id="ARBA00010574"/>
    </source>
</evidence>
<sequence>MIDDGIKGMAIQAAKAAEDKKANDIQILDVRELTVIADYFLICSGKSVTQVKAIARGIDEEFSEKGINPKKTAGMQEGRWVLMDYADLIIHVFHEEERKYYELERLWADAEKILRKS</sequence>
<dbReference type="Pfam" id="PF02410">
    <property type="entry name" value="RsfS"/>
    <property type="match status" value="1"/>
</dbReference>
<keyword evidence="2" id="KW-0678">Repressor</keyword>
<evidence type="ECO:0000313" key="3">
    <source>
        <dbReference type="EMBL" id="QTL97663.1"/>
    </source>
</evidence>
<dbReference type="InterPro" id="IPR043519">
    <property type="entry name" value="NT_sf"/>
</dbReference>
<reference evidence="3" key="1">
    <citation type="submission" date="2019-12" db="EMBL/GenBank/DDBJ databases">
        <authorList>
            <person name="zhang j."/>
            <person name="sun C.M."/>
        </authorList>
    </citation>
    <scope>NUCLEOTIDE SEQUENCE</scope>
    <source>
        <strain evidence="3">NS-1</strain>
    </source>
</reference>
<keyword evidence="4" id="KW-1185">Reference proteome</keyword>
<dbReference type="AlphaFoldDB" id="A0A8A7K7A2"/>
<dbReference type="PANTHER" id="PTHR21043">
    <property type="entry name" value="IOJAP SUPERFAMILY ORTHOLOG"/>
    <property type="match status" value="1"/>
</dbReference>
<dbReference type="RefSeq" id="WP_230869286.1">
    <property type="nucleotide sequence ID" value="NZ_CP046640.1"/>
</dbReference>
<dbReference type="GO" id="GO:0090071">
    <property type="term" value="P:negative regulation of ribosome biogenesis"/>
    <property type="evidence" value="ECO:0007669"/>
    <property type="project" value="UniProtKB-UniRule"/>
</dbReference>
<organism evidence="3 4">
    <name type="scientific">Iocasia fonsfrigidae</name>
    <dbReference type="NCBI Taxonomy" id="2682810"/>
    <lineage>
        <taxon>Bacteria</taxon>
        <taxon>Bacillati</taxon>
        <taxon>Bacillota</taxon>
        <taxon>Clostridia</taxon>
        <taxon>Halanaerobiales</taxon>
        <taxon>Halanaerobiaceae</taxon>
        <taxon>Iocasia</taxon>
    </lineage>
</organism>
<dbReference type="EMBL" id="CP046640">
    <property type="protein sequence ID" value="QTL97663.1"/>
    <property type="molecule type" value="Genomic_DNA"/>
</dbReference>
<dbReference type="HAMAP" id="MF_01477">
    <property type="entry name" value="Iojap_RsfS"/>
    <property type="match status" value="1"/>
</dbReference>
<dbReference type="GO" id="GO:0017148">
    <property type="term" value="P:negative regulation of translation"/>
    <property type="evidence" value="ECO:0007669"/>
    <property type="project" value="UniProtKB-UniRule"/>
</dbReference>
<proteinExistence type="inferred from homology"/>
<evidence type="ECO:0000313" key="4">
    <source>
        <dbReference type="Proteomes" id="UP000665020"/>
    </source>
</evidence>
<accession>A0A8A7K7A2</accession>
<dbReference type="GO" id="GO:0043023">
    <property type="term" value="F:ribosomal large subunit binding"/>
    <property type="evidence" value="ECO:0007669"/>
    <property type="project" value="TreeGrafter"/>
</dbReference>
<protein>
    <recommendedName>
        <fullName evidence="2">Ribosomal silencing factor RsfS</fullName>
    </recommendedName>
</protein>
<dbReference type="InterPro" id="IPR004394">
    <property type="entry name" value="Iojap/RsfS/C7orf30"/>
</dbReference>
<keyword evidence="2" id="KW-0810">Translation regulation</keyword>
<dbReference type="Gene3D" id="3.30.460.10">
    <property type="entry name" value="Beta Polymerase, domain 2"/>
    <property type="match status" value="1"/>
</dbReference>
<dbReference type="Proteomes" id="UP000665020">
    <property type="component" value="Chromosome"/>
</dbReference>
<dbReference type="GO" id="GO:0005737">
    <property type="term" value="C:cytoplasm"/>
    <property type="evidence" value="ECO:0007669"/>
    <property type="project" value="UniProtKB-SubCell"/>
</dbReference>
<name>A0A8A7K7A2_9FIRM</name>
<comment type="subcellular location">
    <subcellularLocation>
        <location evidence="2">Cytoplasm</location>
    </subcellularLocation>
</comment>
<dbReference type="KEGG" id="ifn:GM661_06525"/>
<dbReference type="PANTHER" id="PTHR21043:SF0">
    <property type="entry name" value="MITOCHONDRIAL ASSEMBLY OF RIBOSOMAL LARGE SUBUNIT PROTEIN 1"/>
    <property type="match status" value="1"/>
</dbReference>
<dbReference type="NCBIfam" id="TIGR00090">
    <property type="entry name" value="rsfS_iojap_ybeB"/>
    <property type="match status" value="1"/>
</dbReference>
<comment type="subunit">
    <text evidence="2">Interacts with ribosomal protein uL14 (rplN).</text>
</comment>
<comment type="function">
    <text evidence="2">Functions as a ribosomal silencing factor. Interacts with ribosomal protein uL14 (rplN), blocking formation of intersubunit bridge B8. Prevents association of the 30S and 50S ribosomal subunits and the formation of functional ribosomes, thus repressing translation.</text>
</comment>
<dbReference type="GO" id="GO:0042256">
    <property type="term" value="P:cytosolic ribosome assembly"/>
    <property type="evidence" value="ECO:0007669"/>
    <property type="project" value="UniProtKB-UniRule"/>
</dbReference>